<name>A0A6J4PIE7_9BACT</name>
<feature type="transmembrane region" description="Helical" evidence="1">
    <location>
        <begin position="12"/>
        <end position="35"/>
    </location>
</feature>
<keyword evidence="1" id="KW-0812">Transmembrane</keyword>
<feature type="transmembrane region" description="Helical" evidence="1">
    <location>
        <begin position="94"/>
        <end position="115"/>
    </location>
</feature>
<keyword evidence="1" id="KW-0472">Membrane</keyword>
<dbReference type="AlphaFoldDB" id="A0A6J4PIE7"/>
<evidence type="ECO:0000256" key="1">
    <source>
        <dbReference type="SAM" id="Phobius"/>
    </source>
</evidence>
<feature type="transmembrane region" description="Helical" evidence="1">
    <location>
        <begin position="121"/>
        <end position="137"/>
    </location>
</feature>
<reference evidence="2" key="1">
    <citation type="submission" date="2020-02" db="EMBL/GenBank/DDBJ databases">
        <authorList>
            <person name="Meier V. D."/>
        </authorList>
    </citation>
    <scope>NUCLEOTIDE SEQUENCE</scope>
    <source>
        <strain evidence="2">AVDCRST_MAG74</strain>
    </source>
</reference>
<protein>
    <submittedName>
        <fullName evidence="2">Uncharacterized protein</fullName>
    </submittedName>
</protein>
<sequence length="149" mass="16793">MQNQKLNVEEQYRMMTVVWIALLFSQLLLLVVIFFARSEVFRFDFSKSLLGENAVIIGMFALLAISNLALSFVLSKKYLNQAIAEQKPALVQTAMIIGCALCEAISLFGVVLAFAFSYQYFFLWFALGILGTILHFPKRDTLISASYKG</sequence>
<feature type="transmembrane region" description="Helical" evidence="1">
    <location>
        <begin position="55"/>
        <end position="74"/>
    </location>
</feature>
<gene>
    <name evidence="2" type="ORF">AVDCRST_MAG74-2287</name>
</gene>
<keyword evidence="1" id="KW-1133">Transmembrane helix</keyword>
<evidence type="ECO:0000313" key="2">
    <source>
        <dbReference type="EMBL" id="CAA9410953.1"/>
    </source>
</evidence>
<dbReference type="EMBL" id="CADCUR010000208">
    <property type="protein sequence ID" value="CAA9410953.1"/>
    <property type="molecule type" value="Genomic_DNA"/>
</dbReference>
<organism evidence="2">
    <name type="scientific">uncultured Pyrinomonadaceae bacterium</name>
    <dbReference type="NCBI Taxonomy" id="2283094"/>
    <lineage>
        <taxon>Bacteria</taxon>
        <taxon>Pseudomonadati</taxon>
        <taxon>Acidobacteriota</taxon>
        <taxon>Blastocatellia</taxon>
        <taxon>Blastocatellales</taxon>
        <taxon>Pyrinomonadaceae</taxon>
        <taxon>environmental samples</taxon>
    </lineage>
</organism>
<accession>A0A6J4PIE7</accession>
<proteinExistence type="predicted"/>